<name>A0AAW6TR66_9BACT</name>
<evidence type="ECO:0000313" key="1">
    <source>
        <dbReference type="EMBL" id="MDI6448163.1"/>
    </source>
</evidence>
<evidence type="ECO:0000313" key="2">
    <source>
        <dbReference type="Proteomes" id="UP001431776"/>
    </source>
</evidence>
<dbReference type="RefSeq" id="WP_349243572.1">
    <property type="nucleotide sequence ID" value="NZ_JASCXX010000003.1"/>
</dbReference>
<dbReference type="Gene3D" id="3.40.50.2000">
    <property type="entry name" value="Glycogen Phosphorylase B"/>
    <property type="match status" value="1"/>
</dbReference>
<keyword evidence="1" id="KW-0328">Glycosyltransferase</keyword>
<accession>A0AAW6TR66</accession>
<comment type="caution">
    <text evidence="1">The sequence shown here is derived from an EMBL/GenBank/DDBJ whole genome shotgun (WGS) entry which is preliminary data.</text>
</comment>
<dbReference type="EMBL" id="JASCXX010000003">
    <property type="protein sequence ID" value="MDI6448163.1"/>
    <property type="molecule type" value="Genomic_DNA"/>
</dbReference>
<organism evidence="1 2">
    <name type="scientific">Anaerobaca lacustris</name>
    <dbReference type="NCBI Taxonomy" id="3044600"/>
    <lineage>
        <taxon>Bacteria</taxon>
        <taxon>Pseudomonadati</taxon>
        <taxon>Planctomycetota</taxon>
        <taxon>Phycisphaerae</taxon>
        <taxon>Sedimentisphaerales</taxon>
        <taxon>Anaerobacaceae</taxon>
        <taxon>Anaerobaca</taxon>
    </lineage>
</organism>
<dbReference type="AlphaFoldDB" id="A0AAW6TR66"/>
<sequence>MENRQANTPERTLLVFNCHEPWAYQLGTLGYRLDIIVDLHGKYNPGWDERMRPLPPKARLITLPEALASPVNYYCIVTHNVTDLLDVRTRGEPRVLVLHHSLEGRIREEGPGCDPERFKDMLHKYVELIGAHVVAISMFKGESWGFTDDIVHVGIDVKDYRPYSGETARGLRICNFISSRRHILRWDIHERAFNGIPVTLVGHNPDIPGVRAARNWDDLKRTLQTHRFYIHTADPLLEAGHNMATIEAMAAGLPVLGNRHPTSPIRHGTSGFLSDDPKELQHYARILLEDRDLAALMGQQARKTVTERFSPTRFKHSFLRSIEIARRRWYTRKIAPATIPTSSLPLVTTAR</sequence>
<protein>
    <submittedName>
        <fullName evidence="1">Glycosyltransferase</fullName>
        <ecNumber evidence="1">2.4.-.-</ecNumber>
    </submittedName>
</protein>
<gene>
    <name evidence="1" type="ORF">QJ522_03815</name>
</gene>
<reference evidence="1" key="1">
    <citation type="submission" date="2023-05" db="EMBL/GenBank/DDBJ databases">
        <title>Anaerotaeda fermentans gen. nov., sp. nov., a novel anaerobic planctomycete of the new family within the order Sedimentisphaerales isolated from Taman Peninsula, Russia.</title>
        <authorList>
            <person name="Khomyakova M.A."/>
            <person name="Merkel A.Y."/>
            <person name="Slobodkin A.I."/>
        </authorList>
    </citation>
    <scope>NUCLEOTIDE SEQUENCE</scope>
    <source>
        <strain evidence="1">M17dextr</strain>
    </source>
</reference>
<dbReference type="GO" id="GO:0016757">
    <property type="term" value="F:glycosyltransferase activity"/>
    <property type="evidence" value="ECO:0007669"/>
    <property type="project" value="UniProtKB-KW"/>
</dbReference>
<dbReference type="EC" id="2.4.-.-" evidence="1"/>
<keyword evidence="2" id="KW-1185">Reference proteome</keyword>
<dbReference type="Proteomes" id="UP001431776">
    <property type="component" value="Unassembled WGS sequence"/>
</dbReference>
<proteinExistence type="predicted"/>
<keyword evidence="1" id="KW-0808">Transferase</keyword>
<dbReference type="SUPFAM" id="SSF53756">
    <property type="entry name" value="UDP-Glycosyltransferase/glycogen phosphorylase"/>
    <property type="match status" value="1"/>
</dbReference>
<dbReference type="Pfam" id="PF13692">
    <property type="entry name" value="Glyco_trans_1_4"/>
    <property type="match status" value="1"/>
</dbReference>